<sequence>MERNPFNSVDVTVSISGGGDTADDESLLQEKIAFLKKAGRGLQVDFPCYADRYPIEMLEYLRLMVMTRDDLGSKAVKDFDYSRAISSANEAAVLSSVIAAITAQLEKFPNDEAQDVALIADKGLFKTLSKNQRMAVRHRRNEKRLLKRTRAALEKEMVSRGLVGEGLKRAGGDVAGVALDG</sequence>
<keyword evidence="3" id="KW-1185">Reference proteome</keyword>
<dbReference type="Proteomes" id="UP001165060">
    <property type="component" value="Unassembled WGS sequence"/>
</dbReference>
<dbReference type="InterPro" id="IPR036464">
    <property type="entry name" value="Rubisco_LSMT_subst-bd_sf"/>
</dbReference>
<protein>
    <recommendedName>
        <fullName evidence="1">Rubisco LSMT substrate-binding domain-containing protein</fullName>
    </recommendedName>
</protein>
<feature type="domain" description="Rubisco LSMT substrate-binding" evidence="1">
    <location>
        <begin position="24"/>
        <end position="146"/>
    </location>
</feature>
<comment type="caution">
    <text evidence="2">The sequence shown here is derived from an EMBL/GenBank/DDBJ whole genome shotgun (WGS) entry which is preliminary data.</text>
</comment>
<organism evidence="2 3">
    <name type="scientific">Tetraparma gracilis</name>
    <dbReference type="NCBI Taxonomy" id="2962635"/>
    <lineage>
        <taxon>Eukaryota</taxon>
        <taxon>Sar</taxon>
        <taxon>Stramenopiles</taxon>
        <taxon>Ochrophyta</taxon>
        <taxon>Bolidophyceae</taxon>
        <taxon>Parmales</taxon>
        <taxon>Triparmaceae</taxon>
        <taxon>Tetraparma</taxon>
    </lineage>
</organism>
<dbReference type="SUPFAM" id="SSF81822">
    <property type="entry name" value="RuBisCo LSMT C-terminal, substrate-binding domain"/>
    <property type="match status" value="1"/>
</dbReference>
<accession>A0ABQ6MA99</accession>
<gene>
    <name evidence="2" type="ORF">TeGR_g12509</name>
</gene>
<feature type="non-terminal residue" evidence="2">
    <location>
        <position position="181"/>
    </location>
</feature>
<dbReference type="Gene3D" id="3.90.1420.10">
    <property type="entry name" value="Rubisco LSMT, substrate-binding domain"/>
    <property type="match status" value="1"/>
</dbReference>
<evidence type="ECO:0000259" key="1">
    <source>
        <dbReference type="Pfam" id="PF09273"/>
    </source>
</evidence>
<name>A0ABQ6MA99_9STRA</name>
<reference evidence="2 3" key="1">
    <citation type="journal article" date="2023" name="Commun. Biol.">
        <title>Genome analysis of Parmales, the sister group of diatoms, reveals the evolutionary specialization of diatoms from phago-mixotrophs to photoautotrophs.</title>
        <authorList>
            <person name="Ban H."/>
            <person name="Sato S."/>
            <person name="Yoshikawa S."/>
            <person name="Yamada K."/>
            <person name="Nakamura Y."/>
            <person name="Ichinomiya M."/>
            <person name="Sato N."/>
            <person name="Blanc-Mathieu R."/>
            <person name="Endo H."/>
            <person name="Kuwata A."/>
            <person name="Ogata H."/>
        </authorList>
    </citation>
    <scope>NUCLEOTIDE SEQUENCE [LARGE SCALE GENOMIC DNA]</scope>
</reference>
<dbReference type="Pfam" id="PF09273">
    <property type="entry name" value="Rubis-subs-bind"/>
    <property type="match status" value="1"/>
</dbReference>
<evidence type="ECO:0000313" key="3">
    <source>
        <dbReference type="Proteomes" id="UP001165060"/>
    </source>
</evidence>
<evidence type="ECO:0000313" key="2">
    <source>
        <dbReference type="EMBL" id="GMI22350.1"/>
    </source>
</evidence>
<dbReference type="InterPro" id="IPR015353">
    <property type="entry name" value="Rubisco_LSMT_subst-bd"/>
</dbReference>
<dbReference type="EMBL" id="BRYB01005264">
    <property type="protein sequence ID" value="GMI22350.1"/>
    <property type="molecule type" value="Genomic_DNA"/>
</dbReference>
<proteinExistence type="predicted"/>